<dbReference type="InterPro" id="IPR009033">
    <property type="entry name" value="Calreticulin/calnexin_P_dom_sf"/>
</dbReference>
<dbReference type="InterPro" id="IPR013320">
    <property type="entry name" value="ConA-like_dom_sf"/>
</dbReference>
<evidence type="ECO:0000256" key="10">
    <source>
        <dbReference type="RuleBase" id="RU362126"/>
    </source>
</evidence>
<evidence type="ECO:0000256" key="1">
    <source>
        <dbReference type="ARBA" id="ARBA00004115"/>
    </source>
</evidence>
<dbReference type="GO" id="GO:0006457">
    <property type="term" value="P:protein folding"/>
    <property type="evidence" value="ECO:0007669"/>
    <property type="project" value="InterPro"/>
</dbReference>
<keyword evidence="5 10" id="KW-1133">Transmembrane helix</keyword>
<evidence type="ECO:0000256" key="6">
    <source>
        <dbReference type="ARBA" id="ARBA00023136"/>
    </source>
</evidence>
<keyword evidence="10" id="KW-0732">Signal</keyword>
<feature type="non-terminal residue" evidence="12">
    <location>
        <position position="1"/>
    </location>
</feature>
<feature type="compositionally biased region" description="Basic and acidic residues" evidence="11">
    <location>
        <begin position="281"/>
        <end position="309"/>
    </location>
</feature>
<feature type="compositionally biased region" description="Acidic residues" evidence="11">
    <location>
        <begin position="554"/>
        <end position="580"/>
    </location>
</feature>
<keyword evidence="4 10" id="KW-0256">Endoplasmic reticulum</keyword>
<dbReference type="Pfam" id="PF00262">
    <property type="entry name" value="Calreticulin"/>
    <property type="match status" value="1"/>
</dbReference>
<dbReference type="PROSITE" id="PS00804">
    <property type="entry name" value="CALRETICULIN_2"/>
    <property type="match status" value="1"/>
</dbReference>
<evidence type="ECO:0000256" key="3">
    <source>
        <dbReference type="ARBA" id="ARBA00022692"/>
    </source>
</evidence>
<dbReference type="AlphaFoldDB" id="A0A267H5K1"/>
<sequence length="606" mass="66664">QTAMPHSMKLLLLALLLLLATEWAAGAEDASPPDAEADVSDEDDPADDKAGGDATAPPAKPVFTPPKVPAGSYYAQFFTAPSNLAEQLVLSKSKKEGVDSDLSKYDGFWSVEVPESSAIDADFALVLKSKAKHHAVSAKLAKPFAFDQPGKQFVMQYEVKFQNGMDCGGAYVKLLTDGPGMDLKEFNDKTPYTIMFGPDKCGMDHKLHFILRHKNPKSGKIEEKHAKKPKADLDSYFNDKRTHLYTLVLNSDNSFEVYVDRSLVNSGSLLEDMQPPVNPPKEIDDPNDKKPADWDEREKIPDPKAVKPDDWDETQPEFIEDAEAVMPQGWLVDEPLTVPDPKAEKPKDWDEDMDGSWEPAQVDNPKCKEAPGCGPWTRPKVKNPKYKGKWSAPMIDNPAYKGIWKPRVIPNPDYFEDKEPWRFAPIGAIGFELWSMNDGVVFDNLLIVDRKSLADDFAEQTWTVKREAERLADPGAQSVVDAVRDATKDRPWIWAVLLMVIALPAVLLIVYCCRGSPAPAASQASQAARRKKTDEATPDSGAPAAAAESKANLESDEDEDGDENGEPQDGEEAEDDEGEEAAPAKGDSAKAGNESGSARKRAPRKE</sequence>
<feature type="signal peptide" evidence="10">
    <location>
        <begin position="1"/>
        <end position="26"/>
    </location>
</feature>
<evidence type="ECO:0000256" key="4">
    <source>
        <dbReference type="ARBA" id="ARBA00022824"/>
    </source>
</evidence>
<feature type="compositionally biased region" description="Low complexity" evidence="11">
    <location>
        <begin position="538"/>
        <end position="550"/>
    </location>
</feature>
<dbReference type="InterPro" id="IPR018124">
    <property type="entry name" value="Calret/calnex_CS"/>
</dbReference>
<comment type="similarity">
    <text evidence="2 10">Belongs to the calreticulin family.</text>
</comment>
<dbReference type="GO" id="GO:0005509">
    <property type="term" value="F:calcium ion binding"/>
    <property type="evidence" value="ECO:0007669"/>
    <property type="project" value="InterPro"/>
</dbReference>
<gene>
    <name evidence="12" type="ORF">BOX15_Mlig033895g1</name>
</gene>
<dbReference type="OrthoDB" id="1938156at2759"/>
<feature type="region of interest" description="Disordered" evidence="11">
    <location>
        <begin position="28"/>
        <end position="64"/>
    </location>
</feature>
<reference evidence="12 13" key="1">
    <citation type="submission" date="2017-06" db="EMBL/GenBank/DDBJ databases">
        <title>A platform for efficient transgenesis in Macrostomum lignano, a flatworm model organism for stem cell research.</title>
        <authorList>
            <person name="Berezikov E."/>
        </authorList>
    </citation>
    <scope>NUCLEOTIDE SEQUENCE [LARGE SCALE GENOMIC DNA]</scope>
    <source>
        <strain evidence="12">DV1</strain>
        <tissue evidence="12">Whole organism</tissue>
    </source>
</reference>
<dbReference type="EMBL" id="NIVC01000024">
    <property type="protein sequence ID" value="PAA93556.1"/>
    <property type="molecule type" value="Genomic_DNA"/>
</dbReference>
<evidence type="ECO:0000313" key="13">
    <source>
        <dbReference type="Proteomes" id="UP000215902"/>
    </source>
</evidence>
<evidence type="ECO:0000256" key="8">
    <source>
        <dbReference type="ARBA" id="ARBA00053392"/>
    </source>
</evidence>
<feature type="disulfide bond" evidence="9">
    <location>
        <begin position="167"/>
        <end position="201"/>
    </location>
</feature>
<evidence type="ECO:0000256" key="9">
    <source>
        <dbReference type="PIRSR" id="PIRSR601580-3"/>
    </source>
</evidence>
<comment type="caution">
    <text evidence="12">The sequence shown here is derived from an EMBL/GenBank/DDBJ whole genome shotgun (WGS) entry which is preliminary data.</text>
</comment>
<evidence type="ECO:0000256" key="2">
    <source>
        <dbReference type="ARBA" id="ARBA00010983"/>
    </source>
</evidence>
<evidence type="ECO:0000256" key="11">
    <source>
        <dbReference type="SAM" id="MobiDB-lite"/>
    </source>
</evidence>
<evidence type="ECO:0000313" key="12">
    <source>
        <dbReference type="EMBL" id="PAA93556.1"/>
    </source>
</evidence>
<dbReference type="SUPFAM" id="SSF63887">
    <property type="entry name" value="P-domain of calnexin/calreticulin"/>
    <property type="match status" value="1"/>
</dbReference>
<comment type="function">
    <text evidence="8">Calcium-binding protein that interacts with newly synthesized monoglucosylated glycoproteins in the endoplasmic reticulum. It may act in assisting protein assembly and/or in the retention within the ER of unassembled protein subunits. It seems to play a major role in the quality control apparatus of the ER by the retention of incorrectly folded proteins. Required for embryogenesis and larval development under heat and ER stress conditions. May be important for germ cell development. Involved in neuronal necrotic cell death.</text>
</comment>
<proteinExistence type="inferred from homology"/>
<dbReference type="InterPro" id="IPR001580">
    <property type="entry name" value="Calret/calnex"/>
</dbReference>
<dbReference type="PROSITE" id="PS00803">
    <property type="entry name" value="CALRETICULIN_1"/>
    <property type="match status" value="1"/>
</dbReference>
<dbReference type="STRING" id="282301.A0A267H5K1"/>
<dbReference type="PRINTS" id="PR00626">
    <property type="entry name" value="CALRETICULIN"/>
</dbReference>
<feature type="region of interest" description="Disordered" evidence="11">
    <location>
        <begin position="333"/>
        <end position="380"/>
    </location>
</feature>
<dbReference type="Gene3D" id="2.10.250.10">
    <property type="entry name" value="Calreticulin/calnexin, P domain"/>
    <property type="match status" value="1"/>
</dbReference>
<evidence type="ECO:0000256" key="5">
    <source>
        <dbReference type="ARBA" id="ARBA00022989"/>
    </source>
</evidence>
<accession>A0A267H5K1</accession>
<dbReference type="FunFam" id="2.10.250.10:FF:000001">
    <property type="entry name" value="Calnexin homolog"/>
    <property type="match status" value="1"/>
</dbReference>
<organism evidence="12 13">
    <name type="scientific">Macrostomum lignano</name>
    <dbReference type="NCBI Taxonomy" id="282301"/>
    <lineage>
        <taxon>Eukaryota</taxon>
        <taxon>Metazoa</taxon>
        <taxon>Spiralia</taxon>
        <taxon>Lophotrochozoa</taxon>
        <taxon>Platyhelminthes</taxon>
        <taxon>Rhabditophora</taxon>
        <taxon>Macrostomorpha</taxon>
        <taxon>Macrostomida</taxon>
        <taxon>Macrostomidae</taxon>
        <taxon>Macrostomum</taxon>
    </lineage>
</organism>
<evidence type="ECO:0008006" key="14">
    <source>
        <dbReference type="Google" id="ProtNLM"/>
    </source>
</evidence>
<dbReference type="Gene3D" id="2.60.120.200">
    <property type="match status" value="1"/>
</dbReference>
<comment type="subcellular location">
    <subcellularLocation>
        <location evidence="1">Endoplasmic reticulum membrane</location>
        <topology evidence="1">Single-pass type I membrane protein</topology>
    </subcellularLocation>
</comment>
<protein>
    <recommendedName>
        <fullName evidence="14">Calnexin</fullName>
    </recommendedName>
</protein>
<keyword evidence="6 10" id="KW-0472">Membrane</keyword>
<dbReference type="SUPFAM" id="SSF49899">
    <property type="entry name" value="Concanavalin A-like lectins/glucanases"/>
    <property type="match status" value="1"/>
</dbReference>
<dbReference type="PANTHER" id="PTHR11073">
    <property type="entry name" value="CALRETICULIN AND CALNEXIN"/>
    <property type="match status" value="1"/>
</dbReference>
<keyword evidence="7 10" id="KW-0143">Chaperone</keyword>
<feature type="transmembrane region" description="Helical" evidence="10">
    <location>
        <begin position="492"/>
        <end position="513"/>
    </location>
</feature>
<feature type="region of interest" description="Disordered" evidence="11">
    <location>
        <begin position="524"/>
        <end position="606"/>
    </location>
</feature>
<feature type="compositionally biased region" description="Acidic residues" evidence="11">
    <location>
        <begin position="35"/>
        <end position="46"/>
    </location>
</feature>
<keyword evidence="13" id="KW-1185">Reference proteome</keyword>
<dbReference type="FunFam" id="2.60.120.200:FF:000011">
    <property type="entry name" value="Probable calnexin"/>
    <property type="match status" value="1"/>
</dbReference>
<dbReference type="PANTHER" id="PTHR11073:SF1">
    <property type="entry name" value="CALNEXIN 14D-RELATED"/>
    <property type="match status" value="1"/>
</dbReference>
<evidence type="ECO:0000256" key="7">
    <source>
        <dbReference type="ARBA" id="ARBA00023186"/>
    </source>
</evidence>
<dbReference type="GO" id="GO:0051082">
    <property type="term" value="F:unfolded protein binding"/>
    <property type="evidence" value="ECO:0007669"/>
    <property type="project" value="InterPro"/>
</dbReference>
<name>A0A267H5K1_9PLAT</name>
<feature type="chain" id="PRO_5011828958" description="Calnexin" evidence="10">
    <location>
        <begin position="27"/>
        <end position="606"/>
    </location>
</feature>
<dbReference type="GO" id="GO:0005789">
    <property type="term" value="C:endoplasmic reticulum membrane"/>
    <property type="evidence" value="ECO:0007669"/>
    <property type="project" value="UniProtKB-SubCell"/>
</dbReference>
<keyword evidence="9" id="KW-1015">Disulfide bond</keyword>
<keyword evidence="3 10" id="KW-0812">Transmembrane</keyword>
<feature type="region of interest" description="Disordered" evidence="11">
    <location>
        <begin position="269"/>
        <end position="312"/>
    </location>
</feature>
<dbReference type="Proteomes" id="UP000215902">
    <property type="component" value="Unassembled WGS sequence"/>
</dbReference>
<dbReference type="GO" id="GO:0036503">
    <property type="term" value="P:ERAD pathway"/>
    <property type="evidence" value="ECO:0007669"/>
    <property type="project" value="TreeGrafter"/>
</dbReference>